<name>A0A6J6ETC7_9ZZZZ</name>
<accession>A0A6J6ETC7</accession>
<organism evidence="1">
    <name type="scientific">freshwater metagenome</name>
    <dbReference type="NCBI Taxonomy" id="449393"/>
    <lineage>
        <taxon>unclassified sequences</taxon>
        <taxon>metagenomes</taxon>
        <taxon>ecological metagenomes</taxon>
    </lineage>
</organism>
<protein>
    <submittedName>
        <fullName evidence="1">Unannotated protein</fullName>
    </submittedName>
</protein>
<proteinExistence type="predicted"/>
<dbReference type="AlphaFoldDB" id="A0A6J6ETC7"/>
<dbReference type="EMBL" id="CAEZTP010000091">
    <property type="protein sequence ID" value="CAB4577893.1"/>
    <property type="molecule type" value="Genomic_DNA"/>
</dbReference>
<sequence>MNYQVNSSRILKLLTVGILIGSLTSCSNQDAGTTKSQSASYVEPAIGKSGGFVYRYVGNKQERLDIAGQWAASDVRSDGEFDPIRVAAYKSIQSLPKDNDYKNFLFEYLFQPSFPGEIENVIKLQAIEFAQKFSKQLNKPITVKIVGITEKNGDYIANELPSIIPQESFGNSLEILEDYVSLERFYRRGGTGGGSAWFSFPKNYGYYLAHTSSLATTDTYWPEVVPHEMSHVLTGYLTADSGGNRFPEGDPKSKINGHFIEGSANTLGMAAGFQTLGWYSDEMDRLLARDIAYFKDWKPLTTVDDAVKFIEFIERRDTEVNAQFSYSAGQVVWEYFIGKYGAPKFFEFLGNMRITPNFNENLKKTIGIDRISFYRDAGEYLMKTSQRLSQK</sequence>
<evidence type="ECO:0000313" key="1">
    <source>
        <dbReference type="EMBL" id="CAB4577893.1"/>
    </source>
</evidence>
<gene>
    <name evidence="1" type="ORF">UFOPK1698_00938</name>
</gene>
<reference evidence="1" key="1">
    <citation type="submission" date="2020-05" db="EMBL/GenBank/DDBJ databases">
        <authorList>
            <person name="Chiriac C."/>
            <person name="Salcher M."/>
            <person name="Ghai R."/>
            <person name="Kavagutti S V."/>
        </authorList>
    </citation>
    <scope>NUCLEOTIDE SEQUENCE</scope>
</reference>